<keyword evidence="6" id="KW-0489">Methyltransferase</keyword>
<dbReference type="InterPro" id="IPR029063">
    <property type="entry name" value="SAM-dependent_MTases_sf"/>
</dbReference>
<evidence type="ECO:0000313" key="13">
    <source>
        <dbReference type="Proteomes" id="UP001500393"/>
    </source>
</evidence>
<dbReference type="Pfam" id="PF01135">
    <property type="entry name" value="PCMT"/>
    <property type="match status" value="1"/>
</dbReference>
<evidence type="ECO:0000256" key="9">
    <source>
        <dbReference type="ARBA" id="ARBA00030757"/>
    </source>
</evidence>
<dbReference type="EMBL" id="BAAAOS010000020">
    <property type="protein sequence ID" value="GAA1577502.1"/>
    <property type="molecule type" value="Genomic_DNA"/>
</dbReference>
<proteinExistence type="inferred from homology"/>
<sequence>MADLLVTQGVIHDHRVEAAFRSVARHVFVPNVSLEVAYTDDVVLMKTNESGVAISTVSQPTVVALMLEQAGIEPGHRVLEIGSGGYNAALLKELVGPDGEVTTIDIDADVTDRARRRLVAAGYPEVQVVQTDGEFGWPESAPYDRVVVTVTAWDIAPAWLEQLAEGGRIVVPLRMRSQTRSIAFDLVDGVLRSRSMAVCGFVSMQGAGANYERFLPVHGDKVSLSFDEDQLDEPHPLNGVLKEPAVVAWSGVLVNIEEPLSDLDLWLASTLPGYCVLRAERSALKKKLVSPAPRWGASAMVEDGTIAYVTARPAPEPDFVELGAVGHGLSAAEFTGRLAEQTWQWHEKHRYGPDPVLTIHPAEAAPDQLPEGFHIRRRHSIITITWPVD</sequence>
<organism evidence="12 13">
    <name type="scientific">Kribbella sancticallisti</name>
    <dbReference type="NCBI Taxonomy" id="460087"/>
    <lineage>
        <taxon>Bacteria</taxon>
        <taxon>Bacillati</taxon>
        <taxon>Actinomycetota</taxon>
        <taxon>Actinomycetes</taxon>
        <taxon>Propionibacteriales</taxon>
        <taxon>Kribbellaceae</taxon>
        <taxon>Kribbella</taxon>
    </lineage>
</organism>
<dbReference type="PANTHER" id="PTHR11579:SF0">
    <property type="entry name" value="PROTEIN-L-ISOASPARTATE(D-ASPARTATE) O-METHYLTRANSFERASE"/>
    <property type="match status" value="1"/>
</dbReference>
<accession>A0ABP4PFK3</accession>
<dbReference type="EC" id="2.1.1.77" evidence="3"/>
<evidence type="ECO:0000256" key="8">
    <source>
        <dbReference type="ARBA" id="ARBA00022691"/>
    </source>
</evidence>
<evidence type="ECO:0000256" key="4">
    <source>
        <dbReference type="ARBA" id="ARBA00013346"/>
    </source>
</evidence>
<evidence type="ECO:0000313" key="12">
    <source>
        <dbReference type="EMBL" id="GAA1577502.1"/>
    </source>
</evidence>
<evidence type="ECO:0000256" key="11">
    <source>
        <dbReference type="ARBA" id="ARBA00031350"/>
    </source>
</evidence>
<evidence type="ECO:0000256" key="1">
    <source>
        <dbReference type="ARBA" id="ARBA00004496"/>
    </source>
</evidence>
<reference evidence="13" key="1">
    <citation type="journal article" date="2019" name="Int. J. Syst. Evol. Microbiol.">
        <title>The Global Catalogue of Microorganisms (GCM) 10K type strain sequencing project: providing services to taxonomists for standard genome sequencing and annotation.</title>
        <authorList>
            <consortium name="The Broad Institute Genomics Platform"/>
            <consortium name="The Broad Institute Genome Sequencing Center for Infectious Disease"/>
            <person name="Wu L."/>
            <person name="Ma J."/>
        </authorList>
    </citation>
    <scope>NUCLEOTIDE SEQUENCE [LARGE SCALE GENOMIC DNA]</scope>
    <source>
        <strain evidence="13">JCM 14969</strain>
    </source>
</reference>
<comment type="caution">
    <text evidence="12">The sequence shown here is derived from an EMBL/GenBank/DDBJ whole genome shotgun (WGS) entry which is preliminary data.</text>
</comment>
<keyword evidence="13" id="KW-1185">Reference proteome</keyword>
<evidence type="ECO:0000256" key="7">
    <source>
        <dbReference type="ARBA" id="ARBA00022679"/>
    </source>
</evidence>
<dbReference type="InterPro" id="IPR000682">
    <property type="entry name" value="PCMT"/>
</dbReference>
<dbReference type="NCBIfam" id="TIGR04364">
    <property type="entry name" value="methyltran_FxLD"/>
    <property type="match status" value="1"/>
</dbReference>
<comment type="similarity">
    <text evidence="2">Belongs to the methyltransferase superfamily. L-isoaspartyl/D-aspartyl protein methyltransferase family.</text>
</comment>
<evidence type="ECO:0000256" key="10">
    <source>
        <dbReference type="ARBA" id="ARBA00031323"/>
    </source>
</evidence>
<comment type="subcellular location">
    <subcellularLocation>
        <location evidence="1">Cytoplasm</location>
    </subcellularLocation>
</comment>
<protein>
    <recommendedName>
        <fullName evidence="4">Protein-L-isoaspartate O-methyltransferase</fullName>
        <ecNumber evidence="3">2.1.1.77</ecNumber>
    </recommendedName>
    <alternativeName>
        <fullName evidence="11">L-isoaspartyl protein carboxyl methyltransferase</fullName>
    </alternativeName>
    <alternativeName>
        <fullName evidence="9">Protein L-isoaspartyl methyltransferase</fullName>
    </alternativeName>
    <alternativeName>
        <fullName evidence="10">Protein-beta-aspartate methyltransferase</fullName>
    </alternativeName>
</protein>
<dbReference type="PANTHER" id="PTHR11579">
    <property type="entry name" value="PROTEIN-L-ISOASPARTATE O-METHYLTRANSFERASE"/>
    <property type="match status" value="1"/>
</dbReference>
<evidence type="ECO:0000256" key="3">
    <source>
        <dbReference type="ARBA" id="ARBA00011890"/>
    </source>
</evidence>
<dbReference type="InterPro" id="IPR027573">
    <property type="entry name" value="Methyltran_FxLD"/>
</dbReference>
<dbReference type="Gene3D" id="3.40.50.150">
    <property type="entry name" value="Vaccinia Virus protein VP39"/>
    <property type="match status" value="1"/>
</dbReference>
<evidence type="ECO:0000256" key="6">
    <source>
        <dbReference type="ARBA" id="ARBA00022603"/>
    </source>
</evidence>
<evidence type="ECO:0000256" key="5">
    <source>
        <dbReference type="ARBA" id="ARBA00022490"/>
    </source>
</evidence>
<dbReference type="Proteomes" id="UP001500393">
    <property type="component" value="Unassembled WGS sequence"/>
</dbReference>
<keyword evidence="5" id="KW-0963">Cytoplasm</keyword>
<gene>
    <name evidence="12" type="ORF">GCM10009789_33760</name>
</gene>
<dbReference type="CDD" id="cd02440">
    <property type="entry name" value="AdoMet_MTases"/>
    <property type="match status" value="1"/>
</dbReference>
<keyword evidence="7" id="KW-0808">Transferase</keyword>
<evidence type="ECO:0000256" key="2">
    <source>
        <dbReference type="ARBA" id="ARBA00005369"/>
    </source>
</evidence>
<dbReference type="SUPFAM" id="SSF53335">
    <property type="entry name" value="S-adenosyl-L-methionine-dependent methyltransferases"/>
    <property type="match status" value="1"/>
</dbReference>
<name>A0ABP4PFK3_9ACTN</name>
<keyword evidence="8" id="KW-0949">S-adenosyl-L-methionine</keyword>